<dbReference type="InterPro" id="IPR041921">
    <property type="entry name" value="NuoE_N"/>
</dbReference>
<dbReference type="EMBL" id="DVGZ01000029">
    <property type="protein sequence ID" value="HIR46615.1"/>
    <property type="molecule type" value="Genomic_DNA"/>
</dbReference>
<dbReference type="Proteomes" id="UP000824242">
    <property type="component" value="Unassembled WGS sequence"/>
</dbReference>
<comment type="caution">
    <text evidence="4">The sequence shown here is derived from an EMBL/GenBank/DDBJ whole genome shotgun (WGS) entry which is preliminary data.</text>
</comment>
<dbReference type="InterPro" id="IPR036249">
    <property type="entry name" value="Thioredoxin-like_sf"/>
</dbReference>
<keyword evidence="2" id="KW-0408">Iron</keyword>
<dbReference type="InterPro" id="IPR042128">
    <property type="entry name" value="NuoE_dom"/>
</dbReference>
<name>A0A9D1ANA1_9FIRM</name>
<proteinExistence type="predicted"/>
<organism evidence="4 5">
    <name type="scientific">Candidatus Caccousia avicola</name>
    <dbReference type="NCBI Taxonomy" id="2840721"/>
    <lineage>
        <taxon>Bacteria</taxon>
        <taxon>Bacillati</taxon>
        <taxon>Bacillota</taxon>
        <taxon>Clostridia</taxon>
        <taxon>Eubacteriales</taxon>
        <taxon>Oscillospiraceae</taxon>
        <taxon>Oscillospiraceae incertae sedis</taxon>
        <taxon>Candidatus Caccousia</taxon>
    </lineage>
</organism>
<dbReference type="CDD" id="cd03064">
    <property type="entry name" value="TRX_Fd_NuoE"/>
    <property type="match status" value="1"/>
</dbReference>
<sequence length="159" mass="17340">MQEAIQEILDYYAGRRDKTDQTVLVELLREIQEVCGCVPPDVQHEAAVACGVPKSLIAGLVRRYPSLREAAYRHVITACTGRCCLAKQGGAVLEALRRELGVETDGISRDGSILLKTQICLKSCGTAPNLRIDGDLVPHVSPEQIPALLKKLRDTDPHA</sequence>
<dbReference type="Gene3D" id="1.10.10.1590">
    <property type="entry name" value="NADH-quinone oxidoreductase subunit E"/>
    <property type="match status" value="1"/>
</dbReference>
<dbReference type="AlphaFoldDB" id="A0A9D1ANA1"/>
<protein>
    <submittedName>
        <fullName evidence="4">NAD(P)H-dependent oxidoreductase subunit E</fullName>
    </submittedName>
</protein>
<dbReference type="SUPFAM" id="SSF52833">
    <property type="entry name" value="Thioredoxin-like"/>
    <property type="match status" value="1"/>
</dbReference>
<keyword evidence="3" id="KW-0411">Iron-sulfur</keyword>
<evidence type="ECO:0000313" key="5">
    <source>
        <dbReference type="Proteomes" id="UP000824242"/>
    </source>
</evidence>
<dbReference type="InterPro" id="IPR028431">
    <property type="entry name" value="NADP_DH_HndA-like"/>
</dbReference>
<evidence type="ECO:0000256" key="3">
    <source>
        <dbReference type="ARBA" id="ARBA00023014"/>
    </source>
</evidence>
<accession>A0A9D1ANA1</accession>
<dbReference type="PANTHER" id="PTHR43342:SF2">
    <property type="entry name" value="POTENTIAL NAD-REDUCING HYDROGENASE SUBUNIT"/>
    <property type="match status" value="1"/>
</dbReference>
<reference evidence="4" key="2">
    <citation type="journal article" date="2021" name="PeerJ">
        <title>Extensive microbial diversity within the chicken gut microbiome revealed by metagenomics and culture.</title>
        <authorList>
            <person name="Gilroy R."/>
            <person name="Ravi A."/>
            <person name="Getino M."/>
            <person name="Pursley I."/>
            <person name="Horton D.L."/>
            <person name="Alikhan N.F."/>
            <person name="Baker D."/>
            <person name="Gharbi K."/>
            <person name="Hall N."/>
            <person name="Watson M."/>
            <person name="Adriaenssens E.M."/>
            <person name="Foster-Nyarko E."/>
            <person name="Jarju S."/>
            <person name="Secka A."/>
            <person name="Antonio M."/>
            <person name="Oren A."/>
            <person name="Chaudhuri R.R."/>
            <person name="La Ragione R."/>
            <person name="Hildebrand F."/>
            <person name="Pallen M.J."/>
        </authorList>
    </citation>
    <scope>NUCLEOTIDE SEQUENCE</scope>
    <source>
        <strain evidence="4">ChiSxjej1B13-7958</strain>
    </source>
</reference>
<dbReference type="GO" id="GO:0046872">
    <property type="term" value="F:metal ion binding"/>
    <property type="evidence" value="ECO:0007669"/>
    <property type="project" value="UniProtKB-KW"/>
</dbReference>
<dbReference type="Gene3D" id="3.40.30.10">
    <property type="entry name" value="Glutaredoxin"/>
    <property type="match status" value="1"/>
</dbReference>
<keyword evidence="1" id="KW-0479">Metal-binding</keyword>
<evidence type="ECO:0000256" key="2">
    <source>
        <dbReference type="ARBA" id="ARBA00023004"/>
    </source>
</evidence>
<dbReference type="PANTHER" id="PTHR43342">
    <property type="entry name" value="NADH-QUINONE OXIDOREDUCTASE, E SUBUNIT"/>
    <property type="match status" value="1"/>
</dbReference>
<evidence type="ECO:0000313" key="4">
    <source>
        <dbReference type="EMBL" id="HIR46615.1"/>
    </source>
</evidence>
<dbReference type="Pfam" id="PF01257">
    <property type="entry name" value="2Fe-2S_thioredx"/>
    <property type="match status" value="1"/>
</dbReference>
<reference evidence="4" key="1">
    <citation type="submission" date="2020-10" db="EMBL/GenBank/DDBJ databases">
        <authorList>
            <person name="Gilroy R."/>
        </authorList>
    </citation>
    <scope>NUCLEOTIDE SEQUENCE</scope>
    <source>
        <strain evidence="4">ChiSxjej1B13-7958</strain>
    </source>
</reference>
<gene>
    <name evidence="4" type="ORF">IAB89_02990</name>
</gene>
<evidence type="ECO:0000256" key="1">
    <source>
        <dbReference type="ARBA" id="ARBA00022723"/>
    </source>
</evidence>
<dbReference type="GO" id="GO:0051536">
    <property type="term" value="F:iron-sulfur cluster binding"/>
    <property type="evidence" value="ECO:0007669"/>
    <property type="project" value="UniProtKB-KW"/>
</dbReference>